<gene>
    <name evidence="17" type="ORF">RB602_11000</name>
</gene>
<dbReference type="EMBL" id="CP136594">
    <property type="protein sequence ID" value="WOE74372.1"/>
    <property type="molecule type" value="Genomic_DNA"/>
</dbReference>
<evidence type="ECO:0000256" key="11">
    <source>
        <dbReference type="PROSITE-ProRule" id="PRU01360"/>
    </source>
</evidence>
<keyword evidence="8 12" id="KW-0798">TonB box</keyword>
<evidence type="ECO:0000256" key="8">
    <source>
        <dbReference type="ARBA" id="ARBA00023077"/>
    </source>
</evidence>
<dbReference type="InterPro" id="IPR036942">
    <property type="entry name" value="Beta-barrel_TonB_sf"/>
</dbReference>
<evidence type="ECO:0000256" key="7">
    <source>
        <dbReference type="ARBA" id="ARBA00023065"/>
    </source>
</evidence>
<keyword evidence="14" id="KW-0732">Signal</keyword>
<keyword evidence="4" id="KW-0410">Iron transport</keyword>
<evidence type="ECO:0000259" key="15">
    <source>
        <dbReference type="Pfam" id="PF00593"/>
    </source>
</evidence>
<feature type="chain" id="PRO_5041658080" evidence="14">
    <location>
        <begin position="22"/>
        <end position="795"/>
    </location>
</feature>
<keyword evidence="2 11" id="KW-0813">Transport</keyword>
<evidence type="ECO:0000256" key="10">
    <source>
        <dbReference type="ARBA" id="ARBA00023237"/>
    </source>
</evidence>
<dbReference type="PROSITE" id="PS52016">
    <property type="entry name" value="TONB_DEPENDENT_REC_3"/>
    <property type="match status" value="1"/>
</dbReference>
<dbReference type="AlphaFoldDB" id="A0AA97HZZ9"/>
<evidence type="ECO:0000313" key="18">
    <source>
        <dbReference type="Proteomes" id="UP001302429"/>
    </source>
</evidence>
<evidence type="ECO:0000256" key="1">
    <source>
        <dbReference type="ARBA" id="ARBA00004571"/>
    </source>
</evidence>
<keyword evidence="9 11" id="KW-0472">Membrane</keyword>
<dbReference type="PANTHER" id="PTHR32552">
    <property type="entry name" value="FERRICHROME IRON RECEPTOR-RELATED"/>
    <property type="match status" value="1"/>
</dbReference>
<evidence type="ECO:0000256" key="12">
    <source>
        <dbReference type="RuleBase" id="RU003357"/>
    </source>
</evidence>
<keyword evidence="7" id="KW-0406">Ion transport</keyword>
<comment type="similarity">
    <text evidence="11 12">Belongs to the TonB-dependent receptor family.</text>
</comment>
<dbReference type="Pfam" id="PF00593">
    <property type="entry name" value="TonB_dep_Rec_b-barrel"/>
    <property type="match status" value="1"/>
</dbReference>
<comment type="subcellular location">
    <subcellularLocation>
        <location evidence="1 11">Cell outer membrane</location>
        <topology evidence="1 11">Multi-pass membrane protein</topology>
    </subcellularLocation>
</comment>
<evidence type="ECO:0000313" key="17">
    <source>
        <dbReference type="EMBL" id="WOE74372.1"/>
    </source>
</evidence>
<evidence type="ECO:0000256" key="14">
    <source>
        <dbReference type="SAM" id="SignalP"/>
    </source>
</evidence>
<dbReference type="InterPro" id="IPR000531">
    <property type="entry name" value="Beta-barrel_TonB"/>
</dbReference>
<evidence type="ECO:0000256" key="13">
    <source>
        <dbReference type="SAM" id="MobiDB-lite"/>
    </source>
</evidence>
<keyword evidence="17" id="KW-0675">Receptor</keyword>
<dbReference type="GO" id="GO:0009279">
    <property type="term" value="C:cell outer membrane"/>
    <property type="evidence" value="ECO:0007669"/>
    <property type="project" value="UniProtKB-SubCell"/>
</dbReference>
<protein>
    <submittedName>
        <fullName evidence="17">TonB-dependent receptor</fullName>
    </submittedName>
</protein>
<organism evidence="17 18">
    <name type="scientific">Alterisphingorhabdus coralli</name>
    <dbReference type="NCBI Taxonomy" id="3071408"/>
    <lineage>
        <taxon>Bacteria</taxon>
        <taxon>Pseudomonadati</taxon>
        <taxon>Pseudomonadota</taxon>
        <taxon>Alphaproteobacteria</taxon>
        <taxon>Sphingomonadales</taxon>
        <taxon>Sphingomonadaceae</taxon>
        <taxon>Alterisphingorhabdus (ex Yan et al. 2024)</taxon>
    </lineage>
</organism>
<keyword evidence="6" id="KW-0408">Iron</keyword>
<sequence length="795" mass="86034">MALLSHGALAVALATAPSISADEINGSDQPVTPQAQGSTTEDEQAEDTIYQGDVIIVSAQKREERITDVPLTITALGAEDLDRLGAQELDEISLYVPGLFIQEQSANNPGFVIRGITSDSGSAQQGPRVTVYYNGVDISRSRGVYQDLYDMERIEVIKGPQATLFGTASTIGAVSLVSAKPEPGTSASLRLGYGNFDMFQAQGHLNFGNDEIALRLAGAFRRRDGWVRNIAGDPNVSNQNTSGIDQPDLYAQNQLGVRASLRWTPIAIPLTVDLVGTYDRQRNSGTPFVSGTLPATGGSTSPFDPVELSGSPFSREVLGLEELGLERDVYDISLTVNYEISDSLTYTQITAYREFDSLEVFDADGSPAFYLEFAEDAEGYQVNHESRLSYDSDIFRGFVGINYFYENGSQAVPFSTEEGTYLQCAAGLIPGLPCVAPDGTVTAEQATALLTQGAASFIPYASTFQNRGINDAFSVFFDGTLTPTTALELTAGVRFLFEDRQSFFSAVQPNSVITGAPLLPAVDTGGEEFEADDEFFSILPRFNALYRFTDNLNAYATVSRGRRSPVIDVTSAAGPNGPVAAIDNLPAEFVWNYEGGLKYADSLIQASVGVFYQEYENFQVTIQEEGSGDFITVNAGNASSIGVEAELSISPTDWLTIFGNGAYIDSTIDDEPENGVFANNRFRLQSEWQLSGGFTVDYDINESTRFFLAPSVTYQSDLFFELPNNPTIAEDGYTLVNLRGGVSFDDGRYEIAGFARNIFDEQYLIDGGNTGGSFGIPTFIPGEPAFYGVQVTARY</sequence>
<evidence type="ECO:0000256" key="5">
    <source>
        <dbReference type="ARBA" id="ARBA00022692"/>
    </source>
</evidence>
<keyword evidence="3 11" id="KW-1134">Transmembrane beta strand</keyword>
<evidence type="ECO:0000256" key="9">
    <source>
        <dbReference type="ARBA" id="ARBA00023136"/>
    </source>
</evidence>
<dbReference type="KEGG" id="acoa:RB602_11000"/>
<keyword evidence="5 11" id="KW-0812">Transmembrane</keyword>
<feature type="region of interest" description="Disordered" evidence="13">
    <location>
        <begin position="21"/>
        <end position="47"/>
    </location>
</feature>
<proteinExistence type="inferred from homology"/>
<dbReference type="Pfam" id="PF07715">
    <property type="entry name" value="Plug"/>
    <property type="match status" value="1"/>
</dbReference>
<dbReference type="InterPro" id="IPR039426">
    <property type="entry name" value="TonB-dep_rcpt-like"/>
</dbReference>
<feature type="domain" description="TonB-dependent receptor-like beta-barrel" evidence="15">
    <location>
        <begin position="326"/>
        <end position="757"/>
    </location>
</feature>
<evidence type="ECO:0000256" key="4">
    <source>
        <dbReference type="ARBA" id="ARBA00022496"/>
    </source>
</evidence>
<accession>A0AA97HZZ9</accession>
<feature type="compositionally biased region" description="Polar residues" evidence="13">
    <location>
        <begin position="26"/>
        <end position="39"/>
    </location>
</feature>
<dbReference type="InterPro" id="IPR012910">
    <property type="entry name" value="Plug_dom"/>
</dbReference>
<feature type="signal peptide" evidence="14">
    <location>
        <begin position="1"/>
        <end position="21"/>
    </location>
</feature>
<dbReference type="GO" id="GO:0006826">
    <property type="term" value="P:iron ion transport"/>
    <property type="evidence" value="ECO:0007669"/>
    <property type="project" value="UniProtKB-KW"/>
</dbReference>
<reference evidence="17 18" key="1">
    <citation type="submission" date="2023-10" db="EMBL/GenBank/DDBJ databases">
        <title>Complete genome sequence of a Sphingomonadaceae bacterium.</title>
        <authorList>
            <person name="Yan C."/>
        </authorList>
    </citation>
    <scope>NUCLEOTIDE SEQUENCE [LARGE SCALE GENOMIC DNA]</scope>
    <source>
        <strain evidence="17 18">SCSIO 66989</strain>
    </source>
</reference>
<dbReference type="SUPFAM" id="SSF56935">
    <property type="entry name" value="Porins"/>
    <property type="match status" value="1"/>
</dbReference>
<dbReference type="Gene3D" id="2.40.170.20">
    <property type="entry name" value="TonB-dependent receptor, beta-barrel domain"/>
    <property type="match status" value="1"/>
</dbReference>
<evidence type="ECO:0000256" key="2">
    <source>
        <dbReference type="ARBA" id="ARBA00022448"/>
    </source>
</evidence>
<dbReference type="PANTHER" id="PTHR32552:SF81">
    <property type="entry name" value="TONB-DEPENDENT OUTER MEMBRANE RECEPTOR"/>
    <property type="match status" value="1"/>
</dbReference>
<dbReference type="Proteomes" id="UP001302429">
    <property type="component" value="Chromosome"/>
</dbReference>
<keyword evidence="10 11" id="KW-0998">Cell outer membrane</keyword>
<dbReference type="RefSeq" id="WP_317080619.1">
    <property type="nucleotide sequence ID" value="NZ_CP136594.1"/>
</dbReference>
<keyword evidence="18" id="KW-1185">Reference proteome</keyword>
<feature type="domain" description="TonB-dependent receptor plug" evidence="16">
    <location>
        <begin position="67"/>
        <end position="172"/>
    </location>
</feature>
<name>A0AA97HZZ9_9SPHN</name>
<evidence type="ECO:0000256" key="6">
    <source>
        <dbReference type="ARBA" id="ARBA00023004"/>
    </source>
</evidence>
<evidence type="ECO:0000256" key="3">
    <source>
        <dbReference type="ARBA" id="ARBA00022452"/>
    </source>
</evidence>
<evidence type="ECO:0000259" key="16">
    <source>
        <dbReference type="Pfam" id="PF07715"/>
    </source>
</evidence>